<evidence type="ECO:0000313" key="5">
    <source>
        <dbReference type="Proteomes" id="UP000515312"/>
    </source>
</evidence>
<dbReference type="PANTHER" id="PTHR30349:SF94">
    <property type="entry name" value="INTEGRASE_RECOMBINASE HI_1414-RELATED"/>
    <property type="match status" value="1"/>
</dbReference>
<dbReference type="InterPro" id="IPR002104">
    <property type="entry name" value="Integrase_catalytic"/>
</dbReference>
<dbReference type="InterPro" id="IPR050090">
    <property type="entry name" value="Tyrosine_recombinase_XerCD"/>
</dbReference>
<sequence length="468" mass="53795">MTNEEHVRKYNAGDRACPVCTSPLPAHETWPGARYKFCGGAVCARILKQSKRYMYIEANRRKCEGPNCDNFIPEGRYDLRADFLTCSGECWLRRRSKGTRLLTCGCGCGQEFLGKAERRPTNGLYFLNSKHYGVYQREQHMIASCGPLLPIANKYFNGWAPSHYRETDTVRSCMYPFFEFLQIRGINSLDDVTPKIITDYLIWGRETDRRKVANSPSFISTFYKWARATGYCTIASPVVPLVHQTRKPKRLPRPLKKDQLAYLWELLTTRGNARLRLAAAIAEEAGLRIGEICRLRLEDLDLVRKRLFVRLPNKGNRERFAFFSEKTERYYAEWMAERDPRCKHDHLLHNTRLNPCLGAALAAEFSRVLCKTHLGRKLNEEGFDQWSTHALRHTMASNLAAAGADAMTVMQSGGWQTYEAMCGYTEIDTEMARRGYDEAMKHAAQQKQAPRKKAISLAEFIEREQKKA</sequence>
<evidence type="ECO:0000259" key="3">
    <source>
        <dbReference type="PROSITE" id="PS51898"/>
    </source>
</evidence>
<dbReference type="Gene3D" id="1.10.150.130">
    <property type="match status" value="1"/>
</dbReference>
<dbReference type="EMBL" id="CP060394">
    <property type="protein sequence ID" value="QNI30854.1"/>
    <property type="molecule type" value="Genomic_DNA"/>
</dbReference>
<dbReference type="AlphaFoldDB" id="A0A7G8BE84"/>
<keyword evidence="5" id="KW-1185">Reference proteome</keyword>
<dbReference type="Proteomes" id="UP000515312">
    <property type="component" value="Chromosome"/>
</dbReference>
<dbReference type="CDD" id="cd00397">
    <property type="entry name" value="DNA_BRE_C"/>
    <property type="match status" value="1"/>
</dbReference>
<dbReference type="KEGG" id="adin:H7849_17255"/>
<evidence type="ECO:0000256" key="1">
    <source>
        <dbReference type="ARBA" id="ARBA00023125"/>
    </source>
</evidence>
<dbReference type="InterPro" id="IPR013762">
    <property type="entry name" value="Integrase-like_cat_sf"/>
</dbReference>
<dbReference type="Gene3D" id="1.10.443.10">
    <property type="entry name" value="Intergrase catalytic core"/>
    <property type="match status" value="1"/>
</dbReference>
<dbReference type="PANTHER" id="PTHR30349">
    <property type="entry name" value="PHAGE INTEGRASE-RELATED"/>
    <property type="match status" value="1"/>
</dbReference>
<dbReference type="InterPro" id="IPR011010">
    <property type="entry name" value="DNA_brk_join_enz"/>
</dbReference>
<gene>
    <name evidence="4" type="ORF">H7849_17255</name>
</gene>
<keyword evidence="2" id="KW-0233">DNA recombination</keyword>
<keyword evidence="1" id="KW-0238">DNA-binding</keyword>
<dbReference type="Pfam" id="PF00589">
    <property type="entry name" value="Phage_integrase"/>
    <property type="match status" value="1"/>
</dbReference>
<dbReference type="GO" id="GO:0003677">
    <property type="term" value="F:DNA binding"/>
    <property type="evidence" value="ECO:0007669"/>
    <property type="project" value="UniProtKB-KW"/>
</dbReference>
<dbReference type="GO" id="GO:0006310">
    <property type="term" value="P:DNA recombination"/>
    <property type="evidence" value="ECO:0007669"/>
    <property type="project" value="UniProtKB-KW"/>
</dbReference>
<proteinExistence type="predicted"/>
<dbReference type="PROSITE" id="PS51898">
    <property type="entry name" value="TYR_RECOMBINASE"/>
    <property type="match status" value="1"/>
</dbReference>
<name>A0A7G8BE84_9BACT</name>
<accession>A0A7G8BE84</accession>
<reference evidence="4 5" key="1">
    <citation type="submission" date="2020-08" db="EMBL/GenBank/DDBJ databases">
        <title>Edaphobacter telluris sp. nov. and Acidobacterium dinghuensis sp. nov., two acidobacteria isolated from forest soil.</title>
        <authorList>
            <person name="Fu J."/>
            <person name="Qiu L."/>
        </authorList>
    </citation>
    <scope>NUCLEOTIDE SEQUENCE [LARGE SCALE GENOMIC DNA]</scope>
    <source>
        <strain evidence="4">4Y35</strain>
    </source>
</reference>
<protein>
    <submittedName>
        <fullName evidence="4">Tyrosine-type recombinase/integrase</fullName>
    </submittedName>
</protein>
<feature type="domain" description="Tyr recombinase" evidence="3">
    <location>
        <begin position="250"/>
        <end position="437"/>
    </location>
</feature>
<dbReference type="SUPFAM" id="SSF56349">
    <property type="entry name" value="DNA breaking-rejoining enzymes"/>
    <property type="match status" value="1"/>
</dbReference>
<dbReference type="InterPro" id="IPR010998">
    <property type="entry name" value="Integrase_recombinase_N"/>
</dbReference>
<dbReference type="GO" id="GO:0015074">
    <property type="term" value="P:DNA integration"/>
    <property type="evidence" value="ECO:0007669"/>
    <property type="project" value="InterPro"/>
</dbReference>
<organism evidence="4 5">
    <name type="scientific">Alloacidobacterium dinghuense</name>
    <dbReference type="NCBI Taxonomy" id="2763107"/>
    <lineage>
        <taxon>Bacteria</taxon>
        <taxon>Pseudomonadati</taxon>
        <taxon>Acidobacteriota</taxon>
        <taxon>Terriglobia</taxon>
        <taxon>Terriglobales</taxon>
        <taxon>Acidobacteriaceae</taxon>
        <taxon>Alloacidobacterium</taxon>
    </lineage>
</organism>
<dbReference type="RefSeq" id="WP_186741025.1">
    <property type="nucleotide sequence ID" value="NZ_CP060394.1"/>
</dbReference>
<evidence type="ECO:0000256" key="2">
    <source>
        <dbReference type="ARBA" id="ARBA00023172"/>
    </source>
</evidence>
<evidence type="ECO:0000313" key="4">
    <source>
        <dbReference type="EMBL" id="QNI30854.1"/>
    </source>
</evidence>